<protein>
    <submittedName>
        <fullName evidence="4">AcrR family transcriptional regulator</fullName>
    </submittedName>
</protein>
<dbReference type="Gene3D" id="1.10.357.10">
    <property type="entry name" value="Tetracycline Repressor, domain 2"/>
    <property type="match status" value="1"/>
</dbReference>
<dbReference type="InterPro" id="IPR001647">
    <property type="entry name" value="HTH_TetR"/>
</dbReference>
<evidence type="ECO:0000313" key="5">
    <source>
        <dbReference type="Proteomes" id="UP001184861"/>
    </source>
</evidence>
<dbReference type="PROSITE" id="PS50977">
    <property type="entry name" value="HTH_TETR_2"/>
    <property type="match status" value="1"/>
</dbReference>
<reference evidence="4" key="1">
    <citation type="submission" date="2023-07" db="EMBL/GenBank/DDBJ databases">
        <title>Sorghum-associated microbial communities from plants grown in Nebraska, USA.</title>
        <authorList>
            <person name="Schachtman D."/>
        </authorList>
    </citation>
    <scope>NUCLEOTIDE SEQUENCE</scope>
    <source>
        <strain evidence="4">DS2360</strain>
    </source>
</reference>
<gene>
    <name evidence="4" type="ORF">J2787_004362</name>
</gene>
<proteinExistence type="predicted"/>
<sequence>MSTQQKIIDTAISVLNENFSATFEDIAVRCGINRRTLHRYFKNRQELLEACHKNMMEVWELAAMNACNRSTDPLIQLEYLLYAGIDSGTKYAFLIKLNDDIKSSSIPYESEQSAAYFKTRNQLFGAIRDLQKEQVIDDRFPLPWIRIIFTSVITATITAFRSGDIAQNEVKKLAWLSFSRSIGIPLNR</sequence>
<dbReference type="Pfam" id="PF00440">
    <property type="entry name" value="TetR_N"/>
    <property type="match status" value="1"/>
</dbReference>
<evidence type="ECO:0000313" key="4">
    <source>
        <dbReference type="EMBL" id="MDR6528923.1"/>
    </source>
</evidence>
<organism evidence="4 5">
    <name type="scientific">Chryseobacterium rhizosphaerae</name>
    <dbReference type="NCBI Taxonomy" id="395937"/>
    <lineage>
        <taxon>Bacteria</taxon>
        <taxon>Pseudomonadati</taxon>
        <taxon>Bacteroidota</taxon>
        <taxon>Flavobacteriia</taxon>
        <taxon>Flavobacteriales</taxon>
        <taxon>Weeksellaceae</taxon>
        <taxon>Chryseobacterium group</taxon>
        <taxon>Chryseobacterium</taxon>
    </lineage>
</organism>
<evidence type="ECO:0000256" key="2">
    <source>
        <dbReference type="PROSITE-ProRule" id="PRU00335"/>
    </source>
</evidence>
<name>A0AAE3YF16_9FLAO</name>
<dbReference type="RefSeq" id="WP_202270184.1">
    <property type="nucleotide sequence ID" value="NZ_JAVDQY010000006.1"/>
</dbReference>
<dbReference type="EMBL" id="JAVDQY010000006">
    <property type="protein sequence ID" value="MDR6528923.1"/>
    <property type="molecule type" value="Genomic_DNA"/>
</dbReference>
<accession>A0AAE3YF16</accession>
<evidence type="ECO:0000256" key="1">
    <source>
        <dbReference type="ARBA" id="ARBA00023125"/>
    </source>
</evidence>
<dbReference type="InterPro" id="IPR009057">
    <property type="entry name" value="Homeodomain-like_sf"/>
</dbReference>
<dbReference type="GO" id="GO:0003677">
    <property type="term" value="F:DNA binding"/>
    <property type="evidence" value="ECO:0007669"/>
    <property type="project" value="UniProtKB-UniRule"/>
</dbReference>
<comment type="caution">
    <text evidence="4">The sequence shown here is derived from an EMBL/GenBank/DDBJ whole genome shotgun (WGS) entry which is preliminary data.</text>
</comment>
<evidence type="ECO:0000259" key="3">
    <source>
        <dbReference type="PROSITE" id="PS50977"/>
    </source>
</evidence>
<dbReference type="SUPFAM" id="SSF46689">
    <property type="entry name" value="Homeodomain-like"/>
    <property type="match status" value="1"/>
</dbReference>
<dbReference type="AlphaFoldDB" id="A0AAE3YF16"/>
<feature type="DNA-binding region" description="H-T-H motif" evidence="2">
    <location>
        <begin position="22"/>
        <end position="41"/>
    </location>
</feature>
<dbReference type="Proteomes" id="UP001184861">
    <property type="component" value="Unassembled WGS sequence"/>
</dbReference>
<feature type="domain" description="HTH tetR-type" evidence="3">
    <location>
        <begin position="1"/>
        <end position="59"/>
    </location>
</feature>
<keyword evidence="1 2" id="KW-0238">DNA-binding</keyword>